<feature type="region of interest" description="Disordered" evidence="1">
    <location>
        <begin position="328"/>
        <end position="466"/>
    </location>
</feature>
<feature type="compositionally biased region" description="Polar residues" evidence="1">
    <location>
        <begin position="345"/>
        <end position="357"/>
    </location>
</feature>
<feature type="compositionally biased region" description="Basic and acidic residues" evidence="1">
    <location>
        <begin position="954"/>
        <end position="966"/>
    </location>
</feature>
<dbReference type="EMBL" id="JBHFEH010000006">
    <property type="protein sequence ID" value="KAL2056886.1"/>
    <property type="molecule type" value="Genomic_DNA"/>
</dbReference>
<dbReference type="Proteomes" id="UP001590951">
    <property type="component" value="Unassembled WGS sequence"/>
</dbReference>
<feature type="compositionally biased region" description="Polar residues" evidence="1">
    <location>
        <begin position="380"/>
        <end position="392"/>
    </location>
</feature>
<feature type="compositionally biased region" description="Polar residues" evidence="1">
    <location>
        <begin position="580"/>
        <end position="589"/>
    </location>
</feature>
<feature type="compositionally biased region" description="Low complexity" evidence="1">
    <location>
        <begin position="285"/>
        <end position="296"/>
    </location>
</feature>
<feature type="compositionally biased region" description="Basic and acidic residues" evidence="1">
    <location>
        <begin position="436"/>
        <end position="445"/>
    </location>
</feature>
<sequence>MSSDPAPSAAGVSLLSPPPIRPDPAYIAASAASQIVSSDRAEQGDESFDGADENDTAVISPGSLILVNAFLDHLLFGFLASARSTSIASLRPAILEVLKPKLGKEAIDGADEELEGYLAGGDAEELLAFHSGQEFRGEYNLNLIWRRTRLRCMVYTRLGDMEEEDEEMYLKEEEEEEEDDTNDGRPRLTRDLGSVSPAAAIFLTSIIEFIGEHALLVASEAAFNRSQTKQYRAVESRYLVEEVDVEKIAFNTTLGRLWRAWKKRVRTSTLLSPRPMSREMRHGTSSNHSSRNASISKENESGYFGDTASRPPMGELLKKDRDIAEVPQDQEGDLPEEPDFDESSSVETNDAPTQEVNKTMRDRPRSMIEYSRPRPESPMLTPTQSSASNQLSPPEAGEQRPVQKRQRSSSVPVRQSPYVSPTDETFTTPTESPDPFTRDGNRADAENALPKLTNDERTVPELASGDQAVATMYDGAINKSDEELLETIPKGMAERTHRGISTYTDTSNRTDEFDQEMAPEALNVKRPIDAASTASSESRESTVSSSYGFEGGEMDSAAHAGVLGQSAAEDLNGPEEEASNNDADNSRQLVGNFADLATISGHQLRTYDDSGKAVKRDIPMLYQAPSNEDVIYNPEASVLTTTGLEDEGELPTPTIHGQIIRDSQGVPPLTPLRELMEVTGETSDEASSTSHSNDTSRSNVFVPKHRPQGSSGPRTTSYSSSTYNHDQPSSAASRFVDLRAQPVVVNAGTERAAAQRMPLTPTGTTTTGRTSTSSNRDGRPITASSNTSQLSSKIKGMLGRESGDLNRQPLPNRASTGDSGSLINESLRQSRSADKELNFEELMRSDETVKISLTSQNMREIESPDSPRYQGQPQTAELADFIRTSGPNSPDTDRSTEGQAKKLKGLSGLRSNPTDGTSPTAMTHGPTSSIDPAKAQAKGRVFEPKSPGGVAREPITKDDSVRDFADFIRSTGPDTEAKPVLRSVSTPITKRSPSGSVSSPRVASQGKPIPKKITKQVPVTGTQPRTELPTRITSKLQPREPTVTNGNATADLAEFFRSGPAGGQVDGPRAEAGMQASGVANGRLRDAVNSGSSVASTQDSFAPSKMTQSSANSRTGLLDSSNRSAPAQRGGHNDDSVGPTRTQRRLKDPYAIDSDYEETDGHGTPQPPEREEESLADFLRNYEPPSTSTNARGPPVTLAGAPKAAKQSGPTIRERLARNMAVIPDYRPLPPKTPKKPSSSRSPPQSNESSGQRKSSNTGYQPQTQSNVARGQSVGNAAAAPQLPPINPRASSPHLVTQNGTKMDTYKPTRPTYAKHVDRRPKQHLQAREEQRSVGGMGDLADFLRETEPPPSSGPIARPMSPTTKEKEESAFGKIFSRRKKEVR</sequence>
<feature type="compositionally biased region" description="Basic and acidic residues" evidence="1">
    <location>
        <begin position="891"/>
        <end position="900"/>
    </location>
</feature>
<feature type="region of interest" description="Disordered" evidence="1">
    <location>
        <begin position="1057"/>
        <end position="1384"/>
    </location>
</feature>
<feature type="region of interest" description="Disordered" evidence="1">
    <location>
        <begin position="165"/>
        <end position="190"/>
    </location>
</feature>
<keyword evidence="3" id="KW-1185">Reference proteome</keyword>
<feature type="compositionally biased region" description="Basic and acidic residues" evidence="1">
    <location>
        <begin position="358"/>
        <end position="375"/>
    </location>
</feature>
<feature type="compositionally biased region" description="Polar residues" evidence="1">
    <location>
        <begin position="422"/>
        <end position="431"/>
    </location>
</feature>
<feature type="compositionally biased region" description="Polar residues" evidence="1">
    <location>
        <begin position="1252"/>
        <end position="1275"/>
    </location>
</feature>
<gene>
    <name evidence="2" type="ORF">ABVK25_002625</name>
</gene>
<feature type="compositionally biased region" description="Acidic residues" evidence="1">
    <location>
        <begin position="328"/>
        <end position="344"/>
    </location>
</feature>
<feature type="compositionally biased region" description="Polar residues" evidence="1">
    <location>
        <begin position="1017"/>
        <end position="1045"/>
    </location>
</feature>
<name>A0ABR4BIM3_9LECA</name>
<evidence type="ECO:0000313" key="2">
    <source>
        <dbReference type="EMBL" id="KAL2056886.1"/>
    </source>
</evidence>
<feature type="compositionally biased region" description="Polar residues" evidence="1">
    <location>
        <begin position="1089"/>
        <end position="1125"/>
    </location>
</feature>
<feature type="region of interest" description="Disordered" evidence="1">
    <location>
        <begin position="491"/>
        <end position="589"/>
    </location>
</feature>
<protein>
    <submittedName>
        <fullName evidence="2">Uncharacterized protein</fullName>
    </submittedName>
</protein>
<feature type="region of interest" description="Disordered" evidence="1">
    <location>
        <begin position="644"/>
        <end position="836"/>
    </location>
</feature>
<proteinExistence type="predicted"/>
<feature type="compositionally biased region" description="Acidic residues" evidence="1">
    <location>
        <begin position="165"/>
        <end position="181"/>
    </location>
</feature>
<feature type="compositionally biased region" description="Low complexity" evidence="1">
    <location>
        <begin position="1236"/>
        <end position="1250"/>
    </location>
</feature>
<feature type="region of interest" description="Disordered" evidence="1">
    <location>
        <begin position="854"/>
        <end position="1045"/>
    </location>
</feature>
<feature type="region of interest" description="Disordered" evidence="1">
    <location>
        <begin position="272"/>
        <end position="314"/>
    </location>
</feature>
<feature type="compositionally biased region" description="Low complexity" evidence="1">
    <location>
        <begin position="687"/>
        <end position="699"/>
    </location>
</feature>
<organism evidence="2 3">
    <name type="scientific">Lepraria finkii</name>
    <dbReference type="NCBI Taxonomy" id="1340010"/>
    <lineage>
        <taxon>Eukaryota</taxon>
        <taxon>Fungi</taxon>
        <taxon>Dikarya</taxon>
        <taxon>Ascomycota</taxon>
        <taxon>Pezizomycotina</taxon>
        <taxon>Lecanoromycetes</taxon>
        <taxon>OSLEUM clade</taxon>
        <taxon>Lecanoromycetidae</taxon>
        <taxon>Lecanorales</taxon>
        <taxon>Lecanorineae</taxon>
        <taxon>Stereocaulaceae</taxon>
        <taxon>Lepraria</taxon>
    </lineage>
</organism>
<evidence type="ECO:0000256" key="1">
    <source>
        <dbReference type="SAM" id="MobiDB-lite"/>
    </source>
</evidence>
<accession>A0ABR4BIM3</accession>
<feature type="compositionally biased region" description="Low complexity" evidence="1">
    <location>
        <begin position="709"/>
        <end position="723"/>
    </location>
</feature>
<feature type="compositionally biased region" description="Low complexity" evidence="1">
    <location>
        <begin position="408"/>
        <end position="421"/>
    </location>
</feature>
<feature type="compositionally biased region" description="Polar residues" evidence="1">
    <location>
        <begin position="909"/>
        <end position="930"/>
    </location>
</feature>
<feature type="compositionally biased region" description="Low complexity" evidence="1">
    <location>
        <begin position="760"/>
        <end position="775"/>
    </location>
</feature>
<comment type="caution">
    <text evidence="2">The sequence shown here is derived from an EMBL/GenBank/DDBJ whole genome shotgun (WGS) entry which is preliminary data.</text>
</comment>
<reference evidence="2 3" key="1">
    <citation type="submission" date="2024-09" db="EMBL/GenBank/DDBJ databases">
        <title>Rethinking Asexuality: The Enigmatic Case of Functional Sexual Genes in Lepraria (Stereocaulaceae).</title>
        <authorList>
            <person name="Doellman M."/>
            <person name="Sun Y."/>
            <person name="Barcenas-Pena A."/>
            <person name="Lumbsch H.T."/>
            <person name="Grewe F."/>
        </authorList>
    </citation>
    <scope>NUCLEOTIDE SEQUENCE [LARGE SCALE GENOMIC DNA]</scope>
    <source>
        <strain evidence="2 3">Grewe 0041</strain>
    </source>
</reference>
<feature type="compositionally biased region" description="Polar residues" evidence="1">
    <location>
        <begin position="813"/>
        <end position="830"/>
    </location>
</feature>
<feature type="compositionally biased region" description="Low complexity" evidence="1">
    <location>
        <begin position="991"/>
        <end position="1004"/>
    </location>
</feature>
<evidence type="ECO:0000313" key="3">
    <source>
        <dbReference type="Proteomes" id="UP001590951"/>
    </source>
</evidence>
<feature type="compositionally biased region" description="Polar residues" evidence="1">
    <location>
        <begin position="782"/>
        <end position="792"/>
    </location>
</feature>
<feature type="compositionally biased region" description="Low complexity" evidence="1">
    <location>
        <begin position="530"/>
        <end position="546"/>
    </location>
</feature>